<sequence length="105" mass="11848">MMSCDMLNFCFEHDIDPSSSPPSFLSSPPSPSSPTLLIALLGLYSRRFFAYFGRFFGGFLEEILWSLTIPFLIITPSSSLPHHPISSFCIDCIQFDLECLKYVLV</sequence>
<comment type="caution">
    <text evidence="1">The sequence shown here is derived from an EMBL/GenBank/DDBJ whole genome shotgun (WGS) entry which is preliminary data.</text>
</comment>
<reference evidence="1 2" key="1">
    <citation type="journal article" name="Sci. Rep.">
        <title>Telomere-to-telomere assembled and centromere annotated genomes of the two main subspecies of the button mushroom Agaricus bisporus reveal especially polymorphic chromosome ends.</title>
        <authorList>
            <person name="Sonnenberg A.S.M."/>
            <person name="Sedaghat-Telgerd N."/>
            <person name="Lavrijssen B."/>
            <person name="Ohm R.A."/>
            <person name="Hendrickx P.M."/>
            <person name="Scholtmeijer K."/>
            <person name="Baars J.J.P."/>
            <person name="van Peer A."/>
        </authorList>
    </citation>
    <scope>NUCLEOTIDE SEQUENCE [LARGE SCALE GENOMIC DNA]</scope>
    <source>
        <strain evidence="1 2">H119_p4</strain>
    </source>
</reference>
<protein>
    <submittedName>
        <fullName evidence="1">Uncharacterized protein</fullName>
    </submittedName>
</protein>
<name>A0A8H7C586_AGABI</name>
<evidence type="ECO:0000313" key="1">
    <source>
        <dbReference type="EMBL" id="KAF7761779.1"/>
    </source>
</evidence>
<proteinExistence type="predicted"/>
<dbReference type="Proteomes" id="UP000629468">
    <property type="component" value="Unassembled WGS sequence"/>
</dbReference>
<dbReference type="EMBL" id="JABXXO010000013">
    <property type="protein sequence ID" value="KAF7761779.1"/>
    <property type="molecule type" value="Genomic_DNA"/>
</dbReference>
<gene>
    <name evidence="1" type="ORF">Agabi119p4_9771</name>
</gene>
<dbReference type="AlphaFoldDB" id="A0A8H7C586"/>
<organism evidence="1 2">
    <name type="scientific">Agaricus bisporus var. burnettii</name>
    <dbReference type="NCBI Taxonomy" id="192524"/>
    <lineage>
        <taxon>Eukaryota</taxon>
        <taxon>Fungi</taxon>
        <taxon>Dikarya</taxon>
        <taxon>Basidiomycota</taxon>
        <taxon>Agaricomycotina</taxon>
        <taxon>Agaricomycetes</taxon>
        <taxon>Agaricomycetidae</taxon>
        <taxon>Agaricales</taxon>
        <taxon>Agaricineae</taxon>
        <taxon>Agaricaceae</taxon>
        <taxon>Agaricus</taxon>
    </lineage>
</organism>
<accession>A0A8H7C586</accession>
<evidence type="ECO:0000313" key="2">
    <source>
        <dbReference type="Proteomes" id="UP000629468"/>
    </source>
</evidence>